<dbReference type="CDD" id="cd07963">
    <property type="entry name" value="Anticodon_Ia_Cys"/>
    <property type="match status" value="1"/>
</dbReference>
<evidence type="ECO:0000313" key="15">
    <source>
        <dbReference type="Proteomes" id="UP001432180"/>
    </source>
</evidence>
<dbReference type="Proteomes" id="UP001432180">
    <property type="component" value="Chromosome"/>
</dbReference>
<evidence type="ECO:0000256" key="1">
    <source>
        <dbReference type="ARBA" id="ARBA00004496"/>
    </source>
</evidence>
<dbReference type="InterPro" id="IPR015273">
    <property type="entry name" value="Cys-tRNA-synt_Ia_DALR"/>
</dbReference>
<keyword evidence="9 12" id="KW-0067">ATP-binding</keyword>
<feature type="binding site" evidence="12">
    <location>
        <position position="269"/>
    </location>
    <ligand>
        <name>ATP</name>
        <dbReference type="ChEBI" id="CHEBI:30616"/>
    </ligand>
</feature>
<dbReference type="SUPFAM" id="SSF47323">
    <property type="entry name" value="Anticodon-binding domain of a subclass of class I aminoacyl-tRNA synthetases"/>
    <property type="match status" value="1"/>
</dbReference>
<feature type="binding site" evidence="12">
    <location>
        <position position="28"/>
    </location>
    <ligand>
        <name>Zn(2+)</name>
        <dbReference type="ChEBI" id="CHEBI:29105"/>
    </ligand>
</feature>
<evidence type="ECO:0000256" key="7">
    <source>
        <dbReference type="ARBA" id="ARBA00022741"/>
    </source>
</evidence>
<dbReference type="CDD" id="cd00672">
    <property type="entry name" value="CysRS_core"/>
    <property type="match status" value="1"/>
</dbReference>
<feature type="short sequence motif" description="'HIGH' region" evidence="12">
    <location>
        <begin position="30"/>
        <end position="40"/>
    </location>
</feature>
<name>A0ABZ0S7R7_9GAMM</name>
<dbReference type="RefSeq" id="WP_328987539.1">
    <property type="nucleotide sequence ID" value="NZ_CP121472.1"/>
</dbReference>
<dbReference type="InterPro" id="IPR056411">
    <property type="entry name" value="CysS_C"/>
</dbReference>
<evidence type="ECO:0000256" key="9">
    <source>
        <dbReference type="ARBA" id="ARBA00022840"/>
    </source>
</evidence>
<reference evidence="14 15" key="1">
    <citation type="journal article" date="2023" name="Microorganisms">
        <title>Thiorhodovibrio frisius and Trv. litoralis spp. nov., Two Novel Members from a Clade of Fastidious Purple Sulfur Bacteria That Exhibit Unique Red-Shifted Light-Harvesting Capabilities.</title>
        <authorList>
            <person name="Methner A."/>
            <person name="Kuzyk S.B."/>
            <person name="Petersen J."/>
            <person name="Bauer S."/>
            <person name="Brinkmann H."/>
            <person name="Sichau K."/>
            <person name="Wanner G."/>
            <person name="Wolf J."/>
            <person name="Neumann-Schaal M."/>
            <person name="Henke P."/>
            <person name="Tank M."/>
            <person name="Sproer C."/>
            <person name="Bunk B."/>
            <person name="Overmann J."/>
        </authorList>
    </citation>
    <scope>NUCLEOTIDE SEQUENCE [LARGE SCALE GENOMIC DNA]</scope>
    <source>
        <strain evidence="14 15">DSM 6702</strain>
    </source>
</reference>
<feature type="binding site" evidence="12">
    <location>
        <position position="234"/>
    </location>
    <ligand>
        <name>Zn(2+)</name>
        <dbReference type="ChEBI" id="CHEBI:29105"/>
    </ligand>
</feature>
<keyword evidence="10 12" id="KW-0648">Protein biosynthesis</keyword>
<dbReference type="Gene3D" id="1.20.120.1910">
    <property type="entry name" value="Cysteine-tRNA ligase, C-terminal anti-codon recognition domain"/>
    <property type="match status" value="1"/>
</dbReference>
<dbReference type="PANTHER" id="PTHR10890:SF3">
    <property type="entry name" value="CYSTEINE--TRNA LIGASE, CYTOPLASMIC"/>
    <property type="match status" value="1"/>
</dbReference>
<dbReference type="Gene3D" id="3.40.50.620">
    <property type="entry name" value="HUPs"/>
    <property type="match status" value="1"/>
</dbReference>
<evidence type="ECO:0000256" key="2">
    <source>
        <dbReference type="ARBA" id="ARBA00005594"/>
    </source>
</evidence>
<dbReference type="Pfam" id="PF23493">
    <property type="entry name" value="CysS_C"/>
    <property type="match status" value="1"/>
</dbReference>
<keyword evidence="15" id="KW-1185">Reference proteome</keyword>
<evidence type="ECO:0000256" key="3">
    <source>
        <dbReference type="ARBA" id="ARBA00011245"/>
    </source>
</evidence>
<keyword evidence="4 12" id="KW-0963">Cytoplasm</keyword>
<feature type="binding site" evidence="12">
    <location>
        <position position="209"/>
    </location>
    <ligand>
        <name>Zn(2+)</name>
        <dbReference type="ChEBI" id="CHEBI:29105"/>
    </ligand>
</feature>
<dbReference type="Pfam" id="PF09190">
    <property type="entry name" value="DALR_2"/>
    <property type="match status" value="1"/>
</dbReference>
<evidence type="ECO:0000313" key="14">
    <source>
        <dbReference type="EMBL" id="WPL17016.1"/>
    </source>
</evidence>
<feature type="domain" description="Cysteinyl-tRNA synthetase class Ia DALR" evidence="13">
    <location>
        <begin position="348"/>
        <end position="409"/>
    </location>
</feature>
<sequence length="472" mass="52914">MLHIYNSLSRHKEPFAPIEPGRARMYVCGMTVYDYCHLGHARVLVVFDMVYRYLRQAGYEVTYVRNITDIDDKIIARAAEQGIPIEQLTERFIVAMHEDAARLGVRPPTLEPRATAHIDGIQAMVRRLIEREHAYLADSGDVYYQVSSFSGYGRLSGKDPADLRAGARVDVDKHKRDPLDFVLWKAAKPGEPSWDSPWGPGRPGWHIECSAMSTQCLGNHFDIHGGGADLQFPHHDNEIAQSEGATGEPFVNIWMHNGFVRVNDEKMSKSLGNFFTVREILNRFRPEEVRYFILASHYRSPLNYDESNLEQARSALTRLYTALRGLPATEPAAEPAAEPNGGESYRQRFSAAMDDDFNTPEALAVLFDLAREVNRLRDSDPPLAAALGGELRALGAVLGLLQDQADAFLRGGADANTRLEGLQDAEIEDLIQQRTQAREARNFAEADRIRAQLRQAGILLEDGAGDTRWRRG</sequence>
<evidence type="ECO:0000256" key="6">
    <source>
        <dbReference type="ARBA" id="ARBA00022723"/>
    </source>
</evidence>
<accession>A0ABZ0S7R7</accession>
<dbReference type="Pfam" id="PF01406">
    <property type="entry name" value="tRNA-synt_1e"/>
    <property type="match status" value="1"/>
</dbReference>
<keyword evidence="11 12" id="KW-0030">Aminoacyl-tRNA synthetase</keyword>
<comment type="catalytic activity">
    <reaction evidence="12">
        <text>tRNA(Cys) + L-cysteine + ATP = L-cysteinyl-tRNA(Cys) + AMP + diphosphate</text>
        <dbReference type="Rhea" id="RHEA:17773"/>
        <dbReference type="Rhea" id="RHEA-COMP:9661"/>
        <dbReference type="Rhea" id="RHEA-COMP:9679"/>
        <dbReference type="ChEBI" id="CHEBI:30616"/>
        <dbReference type="ChEBI" id="CHEBI:33019"/>
        <dbReference type="ChEBI" id="CHEBI:35235"/>
        <dbReference type="ChEBI" id="CHEBI:78442"/>
        <dbReference type="ChEBI" id="CHEBI:78517"/>
        <dbReference type="ChEBI" id="CHEBI:456215"/>
        <dbReference type="EC" id="6.1.1.16"/>
    </reaction>
</comment>
<gene>
    <name evidence="12 14" type="primary">cysS</name>
    <name evidence="14" type="ORF">Thiowin_02001</name>
</gene>
<protein>
    <recommendedName>
        <fullName evidence="12">Cysteine--tRNA ligase</fullName>
        <ecNumber evidence="12">6.1.1.16</ecNumber>
    </recommendedName>
    <alternativeName>
        <fullName evidence="12">Cysteinyl-tRNA synthetase</fullName>
        <shortName evidence="12">CysRS</shortName>
    </alternativeName>
</protein>
<keyword evidence="5 12" id="KW-0436">Ligase</keyword>
<evidence type="ECO:0000256" key="4">
    <source>
        <dbReference type="ARBA" id="ARBA00022490"/>
    </source>
</evidence>
<dbReference type="EMBL" id="CP121472">
    <property type="protein sequence ID" value="WPL17016.1"/>
    <property type="molecule type" value="Genomic_DNA"/>
</dbReference>
<dbReference type="HAMAP" id="MF_00041">
    <property type="entry name" value="Cys_tRNA_synth"/>
    <property type="match status" value="1"/>
</dbReference>
<dbReference type="SMART" id="SM00840">
    <property type="entry name" value="DALR_2"/>
    <property type="match status" value="1"/>
</dbReference>
<comment type="cofactor">
    <cofactor evidence="12">
        <name>Zn(2+)</name>
        <dbReference type="ChEBI" id="CHEBI:29105"/>
    </cofactor>
    <text evidence="12">Binds 1 zinc ion per subunit.</text>
</comment>
<comment type="subunit">
    <text evidence="3 12">Monomer.</text>
</comment>
<dbReference type="GO" id="GO:0004817">
    <property type="term" value="F:cysteine-tRNA ligase activity"/>
    <property type="evidence" value="ECO:0007669"/>
    <property type="project" value="UniProtKB-EC"/>
</dbReference>
<dbReference type="NCBIfam" id="TIGR00435">
    <property type="entry name" value="cysS"/>
    <property type="match status" value="1"/>
</dbReference>
<evidence type="ECO:0000259" key="13">
    <source>
        <dbReference type="SMART" id="SM00840"/>
    </source>
</evidence>
<proteinExistence type="inferred from homology"/>
<dbReference type="SUPFAM" id="SSF52374">
    <property type="entry name" value="Nucleotidylyl transferase"/>
    <property type="match status" value="1"/>
</dbReference>
<feature type="binding site" evidence="12">
    <location>
        <position position="238"/>
    </location>
    <ligand>
        <name>Zn(2+)</name>
        <dbReference type="ChEBI" id="CHEBI:29105"/>
    </ligand>
</feature>
<evidence type="ECO:0000256" key="11">
    <source>
        <dbReference type="ARBA" id="ARBA00023146"/>
    </source>
</evidence>
<dbReference type="InterPro" id="IPR024909">
    <property type="entry name" value="Cys-tRNA/MSH_ligase"/>
</dbReference>
<keyword evidence="6 12" id="KW-0479">Metal-binding</keyword>
<comment type="subcellular location">
    <subcellularLocation>
        <location evidence="1 12">Cytoplasm</location>
    </subcellularLocation>
</comment>
<feature type="short sequence motif" description="'KMSKS' region" evidence="12">
    <location>
        <begin position="266"/>
        <end position="270"/>
    </location>
</feature>
<dbReference type="InterPro" id="IPR032678">
    <property type="entry name" value="tRNA-synt_1_cat_dom"/>
</dbReference>
<evidence type="ECO:0000256" key="5">
    <source>
        <dbReference type="ARBA" id="ARBA00022598"/>
    </source>
</evidence>
<dbReference type="PANTHER" id="PTHR10890">
    <property type="entry name" value="CYSTEINYL-TRNA SYNTHETASE"/>
    <property type="match status" value="1"/>
</dbReference>
<dbReference type="PRINTS" id="PR00983">
    <property type="entry name" value="TRNASYNTHCYS"/>
</dbReference>
<dbReference type="InterPro" id="IPR009080">
    <property type="entry name" value="tRNAsynth_Ia_anticodon-bd"/>
</dbReference>
<evidence type="ECO:0000256" key="8">
    <source>
        <dbReference type="ARBA" id="ARBA00022833"/>
    </source>
</evidence>
<keyword evidence="8 12" id="KW-0862">Zinc</keyword>
<evidence type="ECO:0000256" key="10">
    <source>
        <dbReference type="ARBA" id="ARBA00022917"/>
    </source>
</evidence>
<dbReference type="InterPro" id="IPR015803">
    <property type="entry name" value="Cys-tRNA-ligase"/>
</dbReference>
<comment type="similarity">
    <text evidence="2 12">Belongs to the class-I aminoacyl-tRNA synthetase family.</text>
</comment>
<keyword evidence="7 12" id="KW-0547">Nucleotide-binding</keyword>
<dbReference type="InterPro" id="IPR014729">
    <property type="entry name" value="Rossmann-like_a/b/a_fold"/>
</dbReference>
<evidence type="ECO:0000256" key="12">
    <source>
        <dbReference type="HAMAP-Rule" id="MF_00041"/>
    </source>
</evidence>
<dbReference type="EC" id="6.1.1.16" evidence="12"/>
<organism evidence="14 15">
    <name type="scientific">Thiorhodovibrio winogradskyi</name>
    <dbReference type="NCBI Taxonomy" id="77007"/>
    <lineage>
        <taxon>Bacteria</taxon>
        <taxon>Pseudomonadati</taxon>
        <taxon>Pseudomonadota</taxon>
        <taxon>Gammaproteobacteria</taxon>
        <taxon>Chromatiales</taxon>
        <taxon>Chromatiaceae</taxon>
        <taxon>Thiorhodovibrio</taxon>
    </lineage>
</organism>